<keyword evidence="3" id="KW-1185">Reference proteome</keyword>
<evidence type="ECO:0000256" key="1">
    <source>
        <dbReference type="SAM" id="MobiDB-lite"/>
    </source>
</evidence>
<evidence type="ECO:0000313" key="2">
    <source>
        <dbReference type="EMBL" id="CAI9174887.1"/>
    </source>
</evidence>
<feature type="region of interest" description="Disordered" evidence="1">
    <location>
        <begin position="104"/>
        <end position="149"/>
    </location>
</feature>
<dbReference type="EMBL" id="OX459940">
    <property type="protein sequence ID" value="CAI9174887.1"/>
    <property type="molecule type" value="Genomic_DNA"/>
</dbReference>
<reference evidence="2" key="1">
    <citation type="submission" date="2023-04" db="EMBL/GenBank/DDBJ databases">
        <authorList>
            <consortium name="ELIXIR-Norway"/>
        </authorList>
    </citation>
    <scope>NUCLEOTIDE SEQUENCE [LARGE SCALE GENOMIC DNA]</scope>
</reference>
<name>A0ABN8ZLS5_RANTA</name>
<gene>
    <name evidence="2" type="ORF">MRATA1EN1_LOCUS23849</name>
</gene>
<dbReference type="Proteomes" id="UP001176941">
    <property type="component" value="Chromosome 4"/>
</dbReference>
<protein>
    <submittedName>
        <fullName evidence="2">Uncharacterized protein</fullName>
    </submittedName>
</protein>
<accession>A0ABN8ZLS5</accession>
<feature type="region of interest" description="Disordered" evidence="1">
    <location>
        <begin position="33"/>
        <end position="59"/>
    </location>
</feature>
<organism evidence="2 3">
    <name type="scientific">Rangifer tarandus platyrhynchus</name>
    <name type="common">Svalbard reindeer</name>
    <dbReference type="NCBI Taxonomy" id="3082113"/>
    <lineage>
        <taxon>Eukaryota</taxon>
        <taxon>Metazoa</taxon>
        <taxon>Chordata</taxon>
        <taxon>Craniata</taxon>
        <taxon>Vertebrata</taxon>
        <taxon>Euteleostomi</taxon>
        <taxon>Mammalia</taxon>
        <taxon>Eutheria</taxon>
        <taxon>Laurasiatheria</taxon>
        <taxon>Artiodactyla</taxon>
        <taxon>Ruminantia</taxon>
        <taxon>Pecora</taxon>
        <taxon>Cervidae</taxon>
        <taxon>Odocoileinae</taxon>
        <taxon>Rangifer</taxon>
    </lineage>
</organism>
<evidence type="ECO:0000313" key="3">
    <source>
        <dbReference type="Proteomes" id="UP001176941"/>
    </source>
</evidence>
<sequence length="149" mass="16100">MSSESGTWGFPLLYPRNCVIGTTRVWLCEVPSGPARGRPGDGAAEEPGPREPGKGLWRCRRVRTQLKSEGRRDGQAVRIQGSWALREAGFRGLHAPLGGSRSRVILRRRGGSEAVSPRPSSREEAAPGSRLGWVSGPWSCDAPGRGEDI</sequence>
<proteinExistence type="predicted"/>